<dbReference type="SUPFAM" id="SSF52540">
    <property type="entry name" value="P-loop containing nucleoside triphosphate hydrolases"/>
    <property type="match status" value="1"/>
</dbReference>
<dbReference type="InterPro" id="IPR018631">
    <property type="entry name" value="AAA-ATPase-like_dom"/>
</dbReference>
<dbReference type="EMBL" id="OB666726">
    <property type="protein sequence ID" value="CAD7233662.1"/>
    <property type="molecule type" value="Genomic_DNA"/>
</dbReference>
<dbReference type="Gene3D" id="3.40.50.300">
    <property type="entry name" value="P-loop containing nucleotide triphosphate hydrolases"/>
    <property type="match status" value="1"/>
</dbReference>
<dbReference type="OrthoDB" id="10057079at2759"/>
<proteinExistence type="predicted"/>
<feature type="non-terminal residue" evidence="1">
    <location>
        <position position="231"/>
    </location>
</feature>
<reference evidence="1" key="1">
    <citation type="submission" date="2020-11" db="EMBL/GenBank/DDBJ databases">
        <authorList>
            <person name="Tran Van P."/>
        </authorList>
    </citation>
    <scope>NUCLEOTIDE SEQUENCE</scope>
</reference>
<dbReference type="PANTHER" id="PTHR34825:SF1">
    <property type="entry name" value="AAA-ATPASE-LIKE DOMAIN-CONTAINING PROTEIN"/>
    <property type="match status" value="1"/>
</dbReference>
<evidence type="ECO:0000313" key="1">
    <source>
        <dbReference type="EMBL" id="CAD7233662.1"/>
    </source>
</evidence>
<dbReference type="InterPro" id="IPR027417">
    <property type="entry name" value="P-loop_NTPase"/>
</dbReference>
<organism evidence="1">
    <name type="scientific">Cyprideis torosa</name>
    <dbReference type="NCBI Taxonomy" id="163714"/>
    <lineage>
        <taxon>Eukaryota</taxon>
        <taxon>Metazoa</taxon>
        <taxon>Ecdysozoa</taxon>
        <taxon>Arthropoda</taxon>
        <taxon>Crustacea</taxon>
        <taxon>Oligostraca</taxon>
        <taxon>Ostracoda</taxon>
        <taxon>Podocopa</taxon>
        <taxon>Podocopida</taxon>
        <taxon>Cytherocopina</taxon>
        <taxon>Cytheroidea</taxon>
        <taxon>Cytherideidae</taxon>
        <taxon>Cyprideis</taxon>
    </lineage>
</organism>
<name>A0A7R8ZVY0_9CRUS</name>
<dbReference type="AlphaFoldDB" id="A0A7R8ZVY0"/>
<accession>A0A7R8ZVY0</accession>
<dbReference type="PANTHER" id="PTHR34825">
    <property type="entry name" value="CONSERVED PROTEIN, WITH A WEAK D-GALACTARATE DEHYDRATASE/ALTRONATE HYDROLASE DOMAIN"/>
    <property type="match status" value="1"/>
</dbReference>
<protein>
    <submittedName>
        <fullName evidence="1">Uncharacterized protein</fullName>
    </submittedName>
</protein>
<dbReference type="Pfam" id="PF09820">
    <property type="entry name" value="AAA-ATPase_like"/>
    <property type="match status" value="1"/>
</dbReference>
<sequence>MRGTDRMDTAQTPKYPIGHQDFKKIITEGFVYVDKTRYVHKLAERGGYYFLSRPRRFGFVYVDKTRYVHKLAERGGYYFLSRPRRFGKSLLISTLYHLFKGEQALFDGLYIRDQWTFQEYPVIRISFSEIGYREMPLDQALQQTLDGIATHYGLTLKAETPSLTFKALIRALYEQYQQQVVILIDEYDKPIIDYLDAEQLHQAKENRDILKSFYSVIKDADAYLKLFFITG</sequence>
<gene>
    <name evidence="1" type="ORF">CTOB1V02_LOCUS11483</name>
</gene>